<evidence type="ECO:0000313" key="3">
    <source>
        <dbReference type="EMBL" id="ORY32148.1"/>
    </source>
</evidence>
<keyword evidence="2" id="KW-1133">Transmembrane helix</keyword>
<accession>A0A1Y2BBE2</accession>
<name>A0A1Y2BBE2_9TREE</name>
<keyword evidence="4" id="KW-1185">Reference proteome</keyword>
<gene>
    <name evidence="3" type="ORF">BCR39DRAFT_524347</name>
</gene>
<dbReference type="PANTHER" id="PTHR40466:SF1">
    <property type="entry name" value="FUNGAL PROTEIN"/>
    <property type="match status" value="1"/>
</dbReference>
<keyword evidence="2" id="KW-0472">Membrane</keyword>
<feature type="compositionally biased region" description="Pro residues" evidence="1">
    <location>
        <begin position="1"/>
        <end position="10"/>
    </location>
</feature>
<protein>
    <submittedName>
        <fullName evidence="3">Uncharacterized protein</fullName>
    </submittedName>
</protein>
<evidence type="ECO:0000256" key="1">
    <source>
        <dbReference type="SAM" id="MobiDB-lite"/>
    </source>
</evidence>
<dbReference type="AlphaFoldDB" id="A0A1Y2BBE2"/>
<dbReference type="InterPro" id="IPR039965">
    <property type="entry name" value="C3H7.08c"/>
</dbReference>
<comment type="caution">
    <text evidence="3">The sequence shown here is derived from an EMBL/GenBank/DDBJ whole genome shotgun (WGS) entry which is preliminary data.</text>
</comment>
<proteinExistence type="predicted"/>
<dbReference type="Proteomes" id="UP000193986">
    <property type="component" value="Unassembled WGS sequence"/>
</dbReference>
<dbReference type="EMBL" id="MCFC01000011">
    <property type="protein sequence ID" value="ORY32148.1"/>
    <property type="molecule type" value="Genomic_DNA"/>
</dbReference>
<evidence type="ECO:0000313" key="4">
    <source>
        <dbReference type="Proteomes" id="UP000193986"/>
    </source>
</evidence>
<evidence type="ECO:0000256" key="2">
    <source>
        <dbReference type="SAM" id="Phobius"/>
    </source>
</evidence>
<feature type="region of interest" description="Disordered" evidence="1">
    <location>
        <begin position="1"/>
        <end position="23"/>
    </location>
</feature>
<reference evidence="3 4" key="1">
    <citation type="submission" date="2016-07" db="EMBL/GenBank/DDBJ databases">
        <title>Pervasive Adenine N6-methylation of Active Genes in Fungi.</title>
        <authorList>
            <consortium name="DOE Joint Genome Institute"/>
            <person name="Mondo S.J."/>
            <person name="Dannebaum R.O."/>
            <person name="Kuo R.C."/>
            <person name="Labutti K."/>
            <person name="Haridas S."/>
            <person name="Kuo A."/>
            <person name="Salamov A."/>
            <person name="Ahrendt S.R."/>
            <person name="Lipzen A."/>
            <person name="Sullivan W."/>
            <person name="Andreopoulos W.B."/>
            <person name="Clum A."/>
            <person name="Lindquist E."/>
            <person name="Daum C."/>
            <person name="Ramamoorthy G.K."/>
            <person name="Gryganskyi A."/>
            <person name="Culley D."/>
            <person name="Magnuson J.K."/>
            <person name="James T.Y."/>
            <person name="O'Malley M.A."/>
            <person name="Stajich J.E."/>
            <person name="Spatafora J.W."/>
            <person name="Visel A."/>
            <person name="Grigoriev I.V."/>
        </authorList>
    </citation>
    <scope>NUCLEOTIDE SEQUENCE [LARGE SCALE GENOMIC DNA]</scope>
    <source>
        <strain evidence="3 4">68-887.2</strain>
    </source>
</reference>
<sequence length="123" mass="13677">MSSVPPPQPQADPHSLSHAAHLQQATKNVNRFAKRDPALYPLSFIVVGALGVAGYFFMSKTTEVEPHKKLVRDGIVHPWDDASKHDTHPSQLAAFKYRYKTRQGHFEDADPAMGAPETFNAKK</sequence>
<dbReference type="PANTHER" id="PTHR40466">
    <property type="entry name" value="EXPRESSED PROTEIN"/>
    <property type="match status" value="1"/>
</dbReference>
<organism evidence="3 4">
    <name type="scientific">Naematelia encephala</name>
    <dbReference type="NCBI Taxonomy" id="71784"/>
    <lineage>
        <taxon>Eukaryota</taxon>
        <taxon>Fungi</taxon>
        <taxon>Dikarya</taxon>
        <taxon>Basidiomycota</taxon>
        <taxon>Agaricomycotina</taxon>
        <taxon>Tremellomycetes</taxon>
        <taxon>Tremellales</taxon>
        <taxon>Naemateliaceae</taxon>
        <taxon>Naematelia</taxon>
    </lineage>
</organism>
<dbReference type="OrthoDB" id="3141857at2759"/>
<feature type="transmembrane region" description="Helical" evidence="2">
    <location>
        <begin position="38"/>
        <end position="58"/>
    </location>
</feature>
<keyword evidence="2" id="KW-0812">Transmembrane</keyword>
<dbReference type="InParanoid" id="A0A1Y2BBE2"/>